<keyword evidence="3 6" id="KW-0812">Transmembrane</keyword>
<keyword evidence="4 6" id="KW-1133">Transmembrane helix</keyword>
<protein>
    <submittedName>
        <fullName evidence="7">LysE family translocator</fullName>
    </submittedName>
</protein>
<gene>
    <name evidence="7" type="ORF">E3E12_02300</name>
</gene>
<evidence type="ECO:0000256" key="3">
    <source>
        <dbReference type="ARBA" id="ARBA00022692"/>
    </source>
</evidence>
<keyword evidence="8" id="KW-1185">Reference proteome</keyword>
<dbReference type="KEGG" id="swf:E3E12_02300"/>
<dbReference type="Pfam" id="PF01810">
    <property type="entry name" value="LysE"/>
    <property type="match status" value="1"/>
</dbReference>
<keyword evidence="2" id="KW-1003">Cell membrane</keyword>
<feature type="transmembrane region" description="Helical" evidence="6">
    <location>
        <begin position="163"/>
        <end position="190"/>
    </location>
</feature>
<name>A0A4Y6U7D9_9PROT</name>
<dbReference type="OrthoDB" id="9804822at2"/>
<accession>A0A4Y6U7D9</accession>
<evidence type="ECO:0000313" key="7">
    <source>
        <dbReference type="EMBL" id="QDH13222.1"/>
    </source>
</evidence>
<dbReference type="GO" id="GO:0015171">
    <property type="term" value="F:amino acid transmembrane transporter activity"/>
    <property type="evidence" value="ECO:0007669"/>
    <property type="project" value="TreeGrafter"/>
</dbReference>
<reference evidence="7 8" key="1">
    <citation type="submission" date="2019-03" db="EMBL/GenBank/DDBJ databases">
        <title>The complete genome sequence of Swingsia_sp. F3b2 LMG30590(T).</title>
        <authorList>
            <person name="Chua K.-O."/>
            <person name="Chan K.-G."/>
            <person name="See-Too W.-S."/>
        </authorList>
    </citation>
    <scope>NUCLEOTIDE SEQUENCE [LARGE SCALE GENOMIC DNA]</scope>
    <source>
        <strain evidence="7 8">F3b2</strain>
    </source>
</reference>
<dbReference type="AlphaFoldDB" id="A0A4Y6U7D9"/>
<sequence length="221" mass="23422">MTVSQPFLALLPSLLSFGVASMIPVMSPGLDTVMVIRLATMESWRSALGAVLGICTTMALWGLAAALGLSALLAASPKALLVVKWVGALYLAWLGIKLVLHPRSTMGLQGDATAAGRTMPKAHGGFMASYVVGFVTNLLNPQVGLFIMMFLPQFIPSGAPVTLATLALTAVLVFNAGWWNVLLIGASVPLVRMLTRPAFVRCFDRLMGALFLFFAVKLSLS</sequence>
<evidence type="ECO:0000256" key="2">
    <source>
        <dbReference type="ARBA" id="ARBA00022475"/>
    </source>
</evidence>
<organism evidence="7 8">
    <name type="scientific">Formicincola oecophyllae</name>
    <dbReference type="NCBI Taxonomy" id="2558361"/>
    <lineage>
        <taxon>Bacteria</taxon>
        <taxon>Pseudomonadati</taxon>
        <taxon>Pseudomonadota</taxon>
        <taxon>Alphaproteobacteria</taxon>
        <taxon>Acetobacterales</taxon>
        <taxon>Acetobacteraceae</taxon>
        <taxon>Formicincola</taxon>
    </lineage>
</organism>
<evidence type="ECO:0000256" key="4">
    <source>
        <dbReference type="ARBA" id="ARBA00022989"/>
    </source>
</evidence>
<feature type="transmembrane region" description="Helical" evidence="6">
    <location>
        <begin position="47"/>
        <end position="73"/>
    </location>
</feature>
<dbReference type="Proteomes" id="UP000318709">
    <property type="component" value="Chromosome"/>
</dbReference>
<evidence type="ECO:0000256" key="1">
    <source>
        <dbReference type="ARBA" id="ARBA00004651"/>
    </source>
</evidence>
<keyword evidence="5 6" id="KW-0472">Membrane</keyword>
<feature type="transmembrane region" description="Helical" evidence="6">
    <location>
        <begin position="6"/>
        <end position="26"/>
    </location>
</feature>
<evidence type="ECO:0000256" key="6">
    <source>
        <dbReference type="SAM" id="Phobius"/>
    </source>
</evidence>
<evidence type="ECO:0000256" key="5">
    <source>
        <dbReference type="ARBA" id="ARBA00023136"/>
    </source>
</evidence>
<feature type="transmembrane region" description="Helical" evidence="6">
    <location>
        <begin position="127"/>
        <end position="151"/>
    </location>
</feature>
<dbReference type="PANTHER" id="PTHR30086:SF20">
    <property type="entry name" value="ARGININE EXPORTER PROTEIN ARGO-RELATED"/>
    <property type="match status" value="1"/>
</dbReference>
<evidence type="ECO:0000313" key="8">
    <source>
        <dbReference type="Proteomes" id="UP000318709"/>
    </source>
</evidence>
<feature type="transmembrane region" description="Helical" evidence="6">
    <location>
        <begin position="79"/>
        <end position="100"/>
    </location>
</feature>
<dbReference type="EMBL" id="CP038231">
    <property type="protein sequence ID" value="QDH13222.1"/>
    <property type="molecule type" value="Genomic_DNA"/>
</dbReference>
<proteinExistence type="predicted"/>
<dbReference type="InterPro" id="IPR001123">
    <property type="entry name" value="LeuE-type"/>
</dbReference>
<comment type="subcellular location">
    <subcellularLocation>
        <location evidence="1">Cell membrane</location>
        <topology evidence="1">Multi-pass membrane protein</topology>
    </subcellularLocation>
</comment>
<dbReference type="GO" id="GO:0005886">
    <property type="term" value="C:plasma membrane"/>
    <property type="evidence" value="ECO:0007669"/>
    <property type="project" value="UniProtKB-SubCell"/>
</dbReference>
<dbReference type="PANTHER" id="PTHR30086">
    <property type="entry name" value="ARGININE EXPORTER PROTEIN ARGO"/>
    <property type="match status" value="1"/>
</dbReference>